<name>A0A1D2J3I1_PARBR</name>
<evidence type="ECO:0000256" key="2">
    <source>
        <dbReference type="ARBA" id="ARBA00022525"/>
    </source>
</evidence>
<dbReference type="SUPFAM" id="SSF49785">
    <property type="entry name" value="Galactose-binding domain-like"/>
    <property type="match status" value="1"/>
</dbReference>
<organism evidence="15 16">
    <name type="scientific">Paracoccidioides brasiliensis</name>
    <dbReference type="NCBI Taxonomy" id="121759"/>
    <lineage>
        <taxon>Eukaryota</taxon>
        <taxon>Fungi</taxon>
        <taxon>Dikarya</taxon>
        <taxon>Ascomycota</taxon>
        <taxon>Pezizomycotina</taxon>
        <taxon>Eurotiomycetes</taxon>
        <taxon>Eurotiomycetidae</taxon>
        <taxon>Onygenales</taxon>
        <taxon>Ajellomycetaceae</taxon>
        <taxon>Paracoccidioides</taxon>
    </lineage>
</organism>
<keyword evidence="8" id="KW-0865">Zymogen</keyword>
<feature type="active site" description="Charge relay system" evidence="10 11">
    <location>
        <position position="1165"/>
    </location>
</feature>
<dbReference type="EMBL" id="LZYO01000705">
    <property type="protein sequence ID" value="ODH12860.1"/>
    <property type="molecule type" value="Genomic_DNA"/>
</dbReference>
<evidence type="ECO:0000256" key="7">
    <source>
        <dbReference type="ARBA" id="ARBA00023026"/>
    </source>
</evidence>
<feature type="active site" description="Charge relay system" evidence="10 11">
    <location>
        <position position="943"/>
    </location>
</feature>
<evidence type="ECO:0000313" key="16">
    <source>
        <dbReference type="Proteomes" id="UP000242814"/>
    </source>
</evidence>
<dbReference type="PROSITE" id="PS51892">
    <property type="entry name" value="SUBTILASE"/>
    <property type="match status" value="1"/>
</dbReference>
<proteinExistence type="inferred from homology"/>
<evidence type="ECO:0000256" key="12">
    <source>
        <dbReference type="SAM" id="MobiDB-lite"/>
    </source>
</evidence>
<keyword evidence="6 11" id="KW-0720">Serine protease</keyword>
<dbReference type="PANTHER" id="PTHR12496">
    <property type="entry name" value="CGI-41 METHYLTRANSFERASE"/>
    <property type="match status" value="1"/>
</dbReference>
<dbReference type="InterPro" id="IPR036852">
    <property type="entry name" value="Peptidase_S8/S53_dom_sf"/>
</dbReference>
<sequence length="1369" mass="149948">MPPETPLPLPPSWPDTDTYVSSLLTFATTSNVFLNFCGGIHILDFLTRVPDLYTTVIPQDWREFFAHHDISAILDLLMREDIESLRRDICRDSNGGKEGAVEWRGGPTPPQSLLEYIHDIRRHCLRREFTPTNNYAEQNGRRNGNSNPKSCSNVIPRHIAVGMKPKKVHEVAHFASYVDALTDHIEHQKGDGERITHIVDFGSGQNYLGRTLASQPYNRRVIAIERRRNNISAAMGKDVLAKLKKERAVRDQKGDKESVNGDVPGDVTGKVDSDSAVPTPQNGQVKIYGEDREDSTTLVHAEVGIESNAGKCPGCSDGCTTEQNEEDTCSKGSMDYIEHDIQDGYLERIIKHVVEAAPSPPPPTHQCTCTSTCPKHTPPTFQTPKSPPQARVMVISLHSCGNLVHHGIRSLLLNPSVTAIAMIGCCYNLMTERLGPVTYKLPVLRSLHPRLEATSKAYDPHGFPMSKYFETYTHEGGTGIKLNITARMMAVQAPYNWGPEDSENFFTRHYYRALLQRVLVDYGVVPVPGPGSPVGDVSMESGMKAEVSGTPLIVGSMRKAAFTSFIAYASAAIAKLSRDPHYGAAIREKVAGLSAEELARYEERYAVYRKNLSIAWSLMAFSAGVVESLIVVDRWLFLREHEGVKEAWVETVFEYRQSPRNLVVVGVKSAHHCPLEATAMLTISINGNLFDPVNQLQELIDLGLHDEDASKSDYILIHTSQPLTNDQYDKLENRSVKILEYVSANTYLCSYKSTDLEERIRSLPFVSWANPYLNQFVVQSSLKSMPPIFNPISVFTPVPKTSRLHLVNIVVHHDVDPNNDAVKLAVAMAARADPDSLAVSARQIRLQVQQQYLDDVAAVDAVYLIQQVHPFILFNNKAWQVLGCDTKIVGEETEYTGEGQVVGIGDTGFDIGKTDDTHHAFTGRVKKLYSLGRPNKTDDPDGHGTHVSGSILGDGSSKTMGGRIAGAAPRASLALQSVLDTTNGLGGIPDDLGDLFIVPYREVGARVHTNSWGASSIFGQIPYDASATQVDKFIWDNLDMLVLFAAGNDGADRNFDGVIDLQQIGSQAAAKNCLTVGASENNRPEIGVKYGYRWPSTPFRTDKMADNPAGMAAFSSRGPTREGRYKPDVVAPGTAVLSSLSRKAQADNQFGESSDPQWFFLAGTSMATPLVAGCAAVVRESLVKNGTEHPSAALVKALLINGAMELVGQYKPSEAGPSPNNNSGFGLVNLVNSIILPKQDNGGFKEGGPLSQGEGEDNPITITIPKLTSELAAEGSTLKVTLVWSDPPGAELQNDLDLIVKSSDGQERHGNMGEEVDFDRVNNVEQVTWTGIPEGETQIIVRAFRITRREAPQPYAVVWSINRPLKPKK</sequence>
<dbReference type="Gene3D" id="3.40.50.200">
    <property type="entry name" value="Peptidase S8/S53 domain"/>
    <property type="match status" value="1"/>
</dbReference>
<evidence type="ECO:0000259" key="14">
    <source>
        <dbReference type="Pfam" id="PF13679"/>
    </source>
</evidence>
<accession>A0A1D2J3I1</accession>
<feature type="region of interest" description="Disordered" evidence="12">
    <location>
        <begin position="933"/>
        <end position="955"/>
    </location>
</feature>
<dbReference type="Proteomes" id="UP000242814">
    <property type="component" value="Unassembled WGS sequence"/>
</dbReference>
<dbReference type="VEuPathDB" id="FungiDB:PABG_05428"/>
<dbReference type="CDD" id="cd04842">
    <property type="entry name" value="Peptidases_S8_Kp43_protease"/>
    <property type="match status" value="1"/>
</dbReference>
<feature type="domain" description="Methyltransferase" evidence="14">
    <location>
        <begin position="166"/>
        <end position="432"/>
    </location>
</feature>
<dbReference type="InterPro" id="IPR025714">
    <property type="entry name" value="Methyltranfer_dom"/>
</dbReference>
<evidence type="ECO:0000256" key="10">
    <source>
        <dbReference type="PIRSR" id="PIRSR615500-1"/>
    </source>
</evidence>
<evidence type="ECO:0000256" key="3">
    <source>
        <dbReference type="ARBA" id="ARBA00022670"/>
    </source>
</evidence>
<feature type="active site" description="Charge relay system" evidence="10 11">
    <location>
        <position position="906"/>
    </location>
</feature>
<dbReference type="InterPro" id="IPR052220">
    <property type="entry name" value="METTL25"/>
</dbReference>
<dbReference type="InterPro" id="IPR034058">
    <property type="entry name" value="TagA/B/C/D_pept_dom"/>
</dbReference>
<comment type="subcellular location">
    <subcellularLocation>
        <location evidence="1">Secreted</location>
    </subcellularLocation>
</comment>
<evidence type="ECO:0000256" key="4">
    <source>
        <dbReference type="ARBA" id="ARBA00022729"/>
    </source>
</evidence>
<dbReference type="InterPro" id="IPR015500">
    <property type="entry name" value="Peptidase_S8_subtilisin-rel"/>
</dbReference>
<dbReference type="PANTHER" id="PTHR12496:SF0">
    <property type="entry name" value="METHYLTRANSFERASE DOMAIN-CONTAINING PROTEIN"/>
    <property type="match status" value="1"/>
</dbReference>
<dbReference type="PROSITE" id="PS00138">
    <property type="entry name" value="SUBTILASE_SER"/>
    <property type="match status" value="1"/>
</dbReference>
<dbReference type="GO" id="GO:0006508">
    <property type="term" value="P:proteolysis"/>
    <property type="evidence" value="ECO:0007669"/>
    <property type="project" value="UniProtKB-KW"/>
</dbReference>
<dbReference type="VEuPathDB" id="FungiDB:PADG_05741"/>
<comment type="similarity">
    <text evidence="11">Belongs to the peptidase S8 family.</text>
</comment>
<evidence type="ECO:0000256" key="9">
    <source>
        <dbReference type="ARBA" id="ARBA00023180"/>
    </source>
</evidence>
<reference evidence="15 16" key="1">
    <citation type="submission" date="2016-06" db="EMBL/GenBank/DDBJ databases">
        <authorList>
            <person name="Kjaerup R.B."/>
            <person name="Dalgaard T.S."/>
            <person name="Juul-Madsen H.R."/>
        </authorList>
    </citation>
    <scope>NUCLEOTIDE SEQUENCE [LARGE SCALE GENOMIC DNA]</scope>
    <source>
        <strain evidence="15 16">Pb300</strain>
    </source>
</reference>
<dbReference type="Pfam" id="PF13679">
    <property type="entry name" value="Methyltransf_32"/>
    <property type="match status" value="1"/>
</dbReference>
<keyword evidence="7" id="KW-0843">Virulence</keyword>
<keyword evidence="2" id="KW-0964">Secreted</keyword>
<dbReference type="PRINTS" id="PR00723">
    <property type="entry name" value="SUBTILISIN"/>
</dbReference>
<evidence type="ECO:0000313" key="15">
    <source>
        <dbReference type="EMBL" id="ODH12860.1"/>
    </source>
</evidence>
<evidence type="ECO:0008006" key="17">
    <source>
        <dbReference type="Google" id="ProtNLM"/>
    </source>
</evidence>
<keyword evidence="3 11" id="KW-0645">Protease</keyword>
<dbReference type="InterPro" id="IPR023828">
    <property type="entry name" value="Peptidase_S8_Ser-AS"/>
</dbReference>
<dbReference type="VEuPathDB" id="FungiDB:PABG_05427"/>
<dbReference type="Gene3D" id="2.60.120.380">
    <property type="match status" value="1"/>
</dbReference>
<evidence type="ECO:0000256" key="5">
    <source>
        <dbReference type="ARBA" id="ARBA00022801"/>
    </source>
</evidence>
<dbReference type="GO" id="GO:0005576">
    <property type="term" value="C:extracellular region"/>
    <property type="evidence" value="ECO:0007669"/>
    <property type="project" value="UniProtKB-SubCell"/>
</dbReference>
<evidence type="ECO:0000256" key="8">
    <source>
        <dbReference type="ARBA" id="ARBA00023145"/>
    </source>
</evidence>
<evidence type="ECO:0000259" key="13">
    <source>
        <dbReference type="Pfam" id="PF00082"/>
    </source>
</evidence>
<protein>
    <recommendedName>
        <fullName evidence="17">Peptidase S8/S53 domain-containing protein</fullName>
    </recommendedName>
</protein>
<keyword evidence="9" id="KW-0325">Glycoprotein</keyword>
<keyword evidence="5 11" id="KW-0378">Hydrolase</keyword>
<dbReference type="GO" id="GO:0004252">
    <property type="term" value="F:serine-type endopeptidase activity"/>
    <property type="evidence" value="ECO:0007669"/>
    <property type="project" value="UniProtKB-UniRule"/>
</dbReference>
<dbReference type="VEuPathDB" id="FungiDB:PADG_05742"/>
<dbReference type="PROSITE" id="PS00137">
    <property type="entry name" value="SUBTILASE_HIS"/>
    <property type="match status" value="1"/>
</dbReference>
<feature type="compositionally biased region" description="Basic and acidic residues" evidence="12">
    <location>
        <begin position="247"/>
        <end position="259"/>
    </location>
</feature>
<evidence type="ECO:0000256" key="11">
    <source>
        <dbReference type="PROSITE-ProRule" id="PRU01240"/>
    </source>
</evidence>
<feature type="domain" description="Peptidase S8/S53" evidence="13">
    <location>
        <begin position="897"/>
        <end position="1226"/>
    </location>
</feature>
<evidence type="ECO:0000256" key="6">
    <source>
        <dbReference type="ARBA" id="ARBA00022825"/>
    </source>
</evidence>
<comment type="caution">
    <text evidence="15">The sequence shown here is derived from an EMBL/GenBank/DDBJ whole genome shotgun (WGS) entry which is preliminary data.</text>
</comment>
<gene>
    <name evidence="15" type="ORF">ACO22_07841</name>
</gene>
<feature type="compositionally biased region" description="Basic and acidic residues" evidence="12">
    <location>
        <begin position="935"/>
        <end position="944"/>
    </location>
</feature>
<dbReference type="SUPFAM" id="SSF52743">
    <property type="entry name" value="Subtilisin-like"/>
    <property type="match status" value="1"/>
</dbReference>
<dbReference type="InterPro" id="IPR022398">
    <property type="entry name" value="Peptidase_S8_His-AS"/>
</dbReference>
<dbReference type="Pfam" id="PF00082">
    <property type="entry name" value="Peptidase_S8"/>
    <property type="match status" value="1"/>
</dbReference>
<keyword evidence="4" id="KW-0732">Signal</keyword>
<dbReference type="InterPro" id="IPR000209">
    <property type="entry name" value="Peptidase_S8/S53_dom"/>
</dbReference>
<feature type="region of interest" description="Disordered" evidence="12">
    <location>
        <begin position="247"/>
        <end position="283"/>
    </location>
</feature>
<evidence type="ECO:0000256" key="1">
    <source>
        <dbReference type="ARBA" id="ARBA00004613"/>
    </source>
</evidence>
<dbReference type="InterPro" id="IPR008979">
    <property type="entry name" value="Galactose-bd-like_sf"/>
</dbReference>